<proteinExistence type="predicted"/>
<sequence>MYDCIVSYMLPVSGHEKAACPASFQDPIGYKTIIGIGDSKGTDTALSGEVADGR</sequence>
<protein>
    <submittedName>
        <fullName evidence="1">Uncharacterized protein</fullName>
    </submittedName>
</protein>
<reference evidence="1 2" key="1">
    <citation type="submission" date="2019-06" db="EMBL/GenBank/DDBJ databases">
        <title>Whole genome shotgun sequence of Gluconobacter roseus NBRC 3990.</title>
        <authorList>
            <person name="Hosoyama A."/>
            <person name="Uohara A."/>
            <person name="Ohji S."/>
            <person name="Ichikawa N."/>
        </authorList>
    </citation>
    <scope>NUCLEOTIDE SEQUENCE [LARGE SCALE GENOMIC DNA]</scope>
    <source>
        <strain evidence="1 2">NBRC 3990</strain>
    </source>
</reference>
<dbReference type="Proteomes" id="UP000320772">
    <property type="component" value="Unassembled WGS sequence"/>
</dbReference>
<dbReference type="AlphaFoldDB" id="A0A4Y3MAS0"/>
<evidence type="ECO:0000313" key="2">
    <source>
        <dbReference type="Proteomes" id="UP000320772"/>
    </source>
</evidence>
<name>A0A4Y3MAS0_9PROT</name>
<gene>
    <name evidence="1" type="ORF">GRO01_20440</name>
</gene>
<evidence type="ECO:0000313" key="1">
    <source>
        <dbReference type="EMBL" id="GEB04468.1"/>
    </source>
</evidence>
<keyword evidence="2" id="KW-1185">Reference proteome</keyword>
<comment type="caution">
    <text evidence="1">The sequence shown here is derived from an EMBL/GenBank/DDBJ whole genome shotgun (WGS) entry which is preliminary data.</text>
</comment>
<organism evidence="1 2">
    <name type="scientific">Gluconobacter roseus NBRC 3990</name>
    <dbReference type="NCBI Taxonomy" id="1307950"/>
    <lineage>
        <taxon>Bacteria</taxon>
        <taxon>Pseudomonadati</taxon>
        <taxon>Pseudomonadota</taxon>
        <taxon>Alphaproteobacteria</taxon>
        <taxon>Acetobacterales</taxon>
        <taxon>Acetobacteraceae</taxon>
        <taxon>Gluconobacter</taxon>
    </lineage>
</organism>
<dbReference type="EMBL" id="BJLY01000004">
    <property type="protein sequence ID" value="GEB04468.1"/>
    <property type="molecule type" value="Genomic_DNA"/>
</dbReference>
<accession>A0A4Y3MAS0</accession>